<name>V2XKU1_MONRO</name>
<proteinExistence type="predicted"/>
<keyword evidence="3" id="KW-1185">Reference proteome</keyword>
<dbReference type="HOGENOM" id="CLU_844916_0_0_1"/>
<evidence type="ECO:0000313" key="2">
    <source>
        <dbReference type="EMBL" id="ESK93476.1"/>
    </source>
</evidence>
<sequence>MSAPINSKRRAIPMIPTRFNSAYQGSNGFTQLPQTVDQQQEAFDHAMNILRFQSLPAVSVDDIMSKDWSKEKPPQETTVSIRQSIQDLKKERAQVLSRIYDLAWVDYCMDQAHREKSHNELLDMEPQERKAHANAMTGPDGMQIELTDEEIRTLKDVKSAQAALSTKHKSYPFSSPSSPSANALPSAARVMHSYAKRIINLQRRAKEVEEIEQQREYNIRRAAEERKRKEDEERRRQEERFPVTAVEWKLKKPDYQRRVAHFFKLGEGPGKNPLTKMTPAQEKCVQQNHWDVELVQKLVKEYEKDESFQSDIMVTNITQQTRDPRKAGG</sequence>
<keyword evidence="1" id="KW-0175">Coiled coil</keyword>
<dbReference type="KEGG" id="mrr:Moror_1757"/>
<comment type="caution">
    <text evidence="2">The sequence shown here is derived from an EMBL/GenBank/DDBJ whole genome shotgun (WGS) entry which is preliminary data.</text>
</comment>
<gene>
    <name evidence="2" type="ORF">Moror_1757</name>
</gene>
<dbReference type="Proteomes" id="UP000017559">
    <property type="component" value="Unassembled WGS sequence"/>
</dbReference>
<dbReference type="AlphaFoldDB" id="V2XKU1"/>
<feature type="coiled-coil region" evidence="1">
    <location>
        <begin position="191"/>
        <end position="240"/>
    </location>
</feature>
<protein>
    <submittedName>
        <fullName evidence="2">Uncharacterized protein</fullName>
    </submittedName>
</protein>
<dbReference type="OrthoDB" id="3058840at2759"/>
<evidence type="ECO:0000256" key="1">
    <source>
        <dbReference type="SAM" id="Coils"/>
    </source>
</evidence>
<dbReference type="EMBL" id="AWSO01000194">
    <property type="protein sequence ID" value="ESK93476.1"/>
    <property type="molecule type" value="Genomic_DNA"/>
</dbReference>
<accession>V2XKU1</accession>
<evidence type="ECO:0000313" key="3">
    <source>
        <dbReference type="Proteomes" id="UP000017559"/>
    </source>
</evidence>
<reference evidence="2 3" key="1">
    <citation type="journal article" date="2014" name="BMC Genomics">
        <title>Genome and secretome analysis of the hemibiotrophic fungal pathogen, Moniliophthora roreri, which causes frosty pod rot disease of cacao: mechanisms of the biotrophic and necrotrophic phases.</title>
        <authorList>
            <person name="Meinhardt L.W."/>
            <person name="Costa G.G.L."/>
            <person name="Thomazella D.P.T."/>
            <person name="Teixeira P.J.P.L."/>
            <person name="Carazzolle M.F."/>
            <person name="Schuster S.C."/>
            <person name="Carlson J.E."/>
            <person name="Guiltinan M.J."/>
            <person name="Mieczkowski P."/>
            <person name="Farmer A."/>
            <person name="Ramaraj T."/>
            <person name="Crozier J."/>
            <person name="Davis R.E."/>
            <person name="Shao J."/>
            <person name="Melnick R.L."/>
            <person name="Pereira G.A.G."/>
            <person name="Bailey B.A."/>
        </authorList>
    </citation>
    <scope>NUCLEOTIDE SEQUENCE [LARGE SCALE GENOMIC DNA]</scope>
    <source>
        <strain evidence="2 3">MCA 2997</strain>
    </source>
</reference>
<organism evidence="2 3">
    <name type="scientific">Moniliophthora roreri (strain MCA 2997)</name>
    <name type="common">Cocoa frosty pod rot fungus</name>
    <name type="synonym">Crinipellis roreri</name>
    <dbReference type="NCBI Taxonomy" id="1381753"/>
    <lineage>
        <taxon>Eukaryota</taxon>
        <taxon>Fungi</taxon>
        <taxon>Dikarya</taxon>
        <taxon>Basidiomycota</taxon>
        <taxon>Agaricomycotina</taxon>
        <taxon>Agaricomycetes</taxon>
        <taxon>Agaricomycetidae</taxon>
        <taxon>Agaricales</taxon>
        <taxon>Marasmiineae</taxon>
        <taxon>Marasmiaceae</taxon>
        <taxon>Moniliophthora</taxon>
    </lineage>
</organism>